<name>A0A5C6UEP2_9SPHN</name>
<keyword evidence="3" id="KW-1185">Reference proteome</keyword>
<keyword evidence="1" id="KW-0472">Membrane</keyword>
<evidence type="ECO:0000313" key="2">
    <source>
        <dbReference type="EMBL" id="TXC70691.1"/>
    </source>
</evidence>
<sequence>MSDAADPIARADRSGVLPVLIAAAVLRVLWMYGAQGLAPVGPEEAGEATRVAISVSLGKGLADAFPGLGPTAHMLPLPPLVAGGVIHLFGGAGAPAAVALTVWALVQVGVGYLLLDRLFRTIDMAPETRRAGLALLCLVPVFAPEETISFRYWEGALAVCIGTAALAFLFHLRRRATIRPRDLIVAAAILSAGAFVSPAVGLASGICWALFALTRLSPREILLFATATVLATALWAVPWTIRNIAVLDAPIVVRSNFGLELAIGNHAAAVAPADPAVTFRDRLQAVHPYHGLTPYRRARTMGEVGYAKAVGRAAETWIAANPVAFLTLCGRHYRQFFLPEPWQFAFSQSDVLPVARSVLMRLVAVAGIVSLMLGIWRRRFGYRTLAVYLAVVGMPYALVQPVPRYSYLIYGLFCYLAADLITNARRRVPPPGDRPVERACA</sequence>
<feature type="transmembrane region" description="Helical" evidence="1">
    <location>
        <begin position="223"/>
        <end position="241"/>
    </location>
</feature>
<reference evidence="2 3" key="1">
    <citation type="journal article" date="2013" name="Antonie Van Leeuwenhoek">
        <title>Sphingomonas ginsenosidivorax sp. nov., with the ability to transform ginsenosides.</title>
        <authorList>
            <person name="Jin X.F."/>
            <person name="Kim J.K."/>
            <person name="Liu Q.M."/>
            <person name="Kang M.S."/>
            <person name="He D."/>
            <person name="Jin F.X."/>
            <person name="Kim S.C."/>
            <person name="Im W.T."/>
        </authorList>
    </citation>
    <scope>NUCLEOTIDE SEQUENCE [LARGE SCALE GENOMIC DNA]</scope>
    <source>
        <strain evidence="2 3">KHI67</strain>
    </source>
</reference>
<feature type="transmembrane region" description="Helical" evidence="1">
    <location>
        <begin position="354"/>
        <end position="373"/>
    </location>
</feature>
<dbReference type="OrthoDB" id="7538213at2"/>
<evidence type="ECO:0000256" key="1">
    <source>
        <dbReference type="SAM" id="Phobius"/>
    </source>
</evidence>
<organism evidence="2 3">
    <name type="scientific">Sphingomonas ginsenosidivorax</name>
    <dbReference type="NCBI Taxonomy" id="862135"/>
    <lineage>
        <taxon>Bacteria</taxon>
        <taxon>Pseudomonadati</taxon>
        <taxon>Pseudomonadota</taxon>
        <taxon>Alphaproteobacteria</taxon>
        <taxon>Sphingomonadales</taxon>
        <taxon>Sphingomonadaceae</taxon>
        <taxon>Sphingomonas</taxon>
    </lineage>
</organism>
<protein>
    <recommendedName>
        <fullName evidence="4">Glycosyltransferase RgtA/B/C/D-like domain-containing protein</fullName>
    </recommendedName>
</protein>
<keyword evidence="1" id="KW-1133">Transmembrane helix</keyword>
<keyword evidence="1" id="KW-0812">Transmembrane</keyword>
<dbReference type="RefSeq" id="WP_147081234.1">
    <property type="nucleotide sequence ID" value="NZ_VOQR01000001.1"/>
</dbReference>
<dbReference type="Proteomes" id="UP000321250">
    <property type="component" value="Unassembled WGS sequence"/>
</dbReference>
<feature type="transmembrane region" description="Helical" evidence="1">
    <location>
        <begin position="85"/>
        <end position="115"/>
    </location>
</feature>
<dbReference type="AlphaFoldDB" id="A0A5C6UEP2"/>
<evidence type="ECO:0008006" key="4">
    <source>
        <dbReference type="Google" id="ProtNLM"/>
    </source>
</evidence>
<accession>A0A5C6UEP2</accession>
<feature type="transmembrane region" description="Helical" evidence="1">
    <location>
        <begin position="405"/>
        <end position="424"/>
    </location>
</feature>
<gene>
    <name evidence="2" type="ORF">FSB78_06890</name>
</gene>
<proteinExistence type="predicted"/>
<feature type="transmembrane region" description="Helical" evidence="1">
    <location>
        <begin position="184"/>
        <end position="211"/>
    </location>
</feature>
<evidence type="ECO:0000313" key="3">
    <source>
        <dbReference type="Proteomes" id="UP000321250"/>
    </source>
</evidence>
<dbReference type="EMBL" id="VOQR01000001">
    <property type="protein sequence ID" value="TXC70691.1"/>
    <property type="molecule type" value="Genomic_DNA"/>
</dbReference>
<feature type="transmembrane region" description="Helical" evidence="1">
    <location>
        <begin position="15"/>
        <end position="33"/>
    </location>
</feature>
<feature type="transmembrane region" description="Helical" evidence="1">
    <location>
        <begin position="155"/>
        <end position="172"/>
    </location>
</feature>
<comment type="caution">
    <text evidence="2">The sequence shown here is derived from an EMBL/GenBank/DDBJ whole genome shotgun (WGS) entry which is preliminary data.</text>
</comment>